<protein>
    <submittedName>
        <fullName evidence="3">INAM2-like protein</fullName>
    </submittedName>
</protein>
<organism evidence="3 4">
    <name type="scientific">Mya arenaria</name>
    <name type="common">Soft-shell clam</name>
    <dbReference type="NCBI Taxonomy" id="6604"/>
    <lineage>
        <taxon>Eukaryota</taxon>
        <taxon>Metazoa</taxon>
        <taxon>Spiralia</taxon>
        <taxon>Lophotrochozoa</taxon>
        <taxon>Mollusca</taxon>
        <taxon>Bivalvia</taxon>
        <taxon>Autobranchia</taxon>
        <taxon>Heteroconchia</taxon>
        <taxon>Euheterodonta</taxon>
        <taxon>Imparidentia</taxon>
        <taxon>Neoheterodontei</taxon>
        <taxon>Myida</taxon>
        <taxon>Myoidea</taxon>
        <taxon>Myidae</taxon>
        <taxon>Mya</taxon>
    </lineage>
</organism>
<keyword evidence="2" id="KW-0812">Transmembrane</keyword>
<keyword evidence="2" id="KW-0472">Membrane</keyword>
<evidence type="ECO:0000256" key="1">
    <source>
        <dbReference type="SAM" id="MobiDB-lite"/>
    </source>
</evidence>
<dbReference type="PANTHER" id="PTHR34929:SF1">
    <property type="entry name" value="INAF MOTIF CONTAINING 2"/>
    <property type="match status" value="1"/>
</dbReference>
<dbReference type="EMBL" id="CP111022">
    <property type="protein sequence ID" value="WAR18778.1"/>
    <property type="molecule type" value="Genomic_DNA"/>
</dbReference>
<feature type="region of interest" description="Disordered" evidence="1">
    <location>
        <begin position="1"/>
        <end position="34"/>
    </location>
</feature>
<dbReference type="Pfam" id="PF15018">
    <property type="entry name" value="InaF-motif"/>
    <property type="match status" value="1"/>
</dbReference>
<dbReference type="Proteomes" id="UP001164746">
    <property type="component" value="Chromosome 11"/>
</dbReference>
<feature type="compositionally biased region" description="Polar residues" evidence="1">
    <location>
        <begin position="8"/>
        <end position="19"/>
    </location>
</feature>
<feature type="transmembrane region" description="Helical" evidence="2">
    <location>
        <begin position="44"/>
        <end position="68"/>
    </location>
</feature>
<evidence type="ECO:0000313" key="4">
    <source>
        <dbReference type="Proteomes" id="UP001164746"/>
    </source>
</evidence>
<name>A0ABY7F9C1_MYAAR</name>
<keyword evidence="4" id="KW-1185">Reference proteome</keyword>
<dbReference type="PANTHER" id="PTHR34929">
    <property type="entry name" value="ZGC:153157"/>
    <property type="match status" value="1"/>
</dbReference>
<proteinExistence type="predicted"/>
<sequence>MDKEDGHTTTFTHRSNASHSVPKGPTFSADKNKTKMAAKTNKKWVRLATVLAYVLAVSLAAIILAIYYSLIWDPQLKTTTISTPTTVSGAMSSEGVTKAMLNETTVAAISTSAPEFTGCFVWMILSI</sequence>
<dbReference type="InterPro" id="IPR029162">
    <property type="entry name" value="InaF-motif"/>
</dbReference>
<keyword evidence="2" id="KW-1133">Transmembrane helix</keyword>
<evidence type="ECO:0000256" key="2">
    <source>
        <dbReference type="SAM" id="Phobius"/>
    </source>
</evidence>
<gene>
    <name evidence="3" type="ORF">MAR_000616</name>
</gene>
<reference evidence="3" key="1">
    <citation type="submission" date="2022-11" db="EMBL/GenBank/DDBJ databases">
        <title>Centuries of genome instability and evolution in soft-shell clam transmissible cancer (bioRxiv).</title>
        <authorList>
            <person name="Hart S.F.M."/>
            <person name="Yonemitsu M.A."/>
            <person name="Giersch R.M."/>
            <person name="Beal B.F."/>
            <person name="Arriagada G."/>
            <person name="Davis B.W."/>
            <person name="Ostrander E.A."/>
            <person name="Goff S.P."/>
            <person name="Metzger M.J."/>
        </authorList>
    </citation>
    <scope>NUCLEOTIDE SEQUENCE</scope>
    <source>
        <strain evidence="3">MELC-2E11</strain>
        <tissue evidence="3">Siphon/mantle</tissue>
    </source>
</reference>
<evidence type="ECO:0000313" key="3">
    <source>
        <dbReference type="EMBL" id="WAR18778.1"/>
    </source>
</evidence>
<accession>A0ABY7F9C1</accession>